<dbReference type="Proteomes" id="UP000887578">
    <property type="component" value="Unplaced"/>
</dbReference>
<dbReference type="AlphaFoldDB" id="A0A914PM49"/>
<reference evidence="2" key="1">
    <citation type="submission" date="2022-11" db="UniProtKB">
        <authorList>
            <consortium name="WormBaseParasite"/>
        </authorList>
    </citation>
    <scope>IDENTIFICATION</scope>
</reference>
<evidence type="ECO:0000313" key="1">
    <source>
        <dbReference type="Proteomes" id="UP000887578"/>
    </source>
</evidence>
<sequence length="115" mass="13384">MVTRFLVLDNDYSLIPDPNDLDKEVIAIQGYALHENIEDNCPFESISRENAFEISDETEIIKLRSTYFENDTRIRACKWKFNSTIQYGFKIVVEIFDNTTTANFTIKNSTDIFVV</sequence>
<protein>
    <submittedName>
        <fullName evidence="2">Uncharacterized protein</fullName>
    </submittedName>
</protein>
<accession>A0A914PM49</accession>
<name>A0A914PM49_9BILA</name>
<dbReference type="WBParaSite" id="PDA_v2.g19066.t1">
    <property type="protein sequence ID" value="PDA_v2.g19066.t1"/>
    <property type="gene ID" value="PDA_v2.g19066"/>
</dbReference>
<evidence type="ECO:0000313" key="2">
    <source>
        <dbReference type="WBParaSite" id="PDA_v2.g19066.t1"/>
    </source>
</evidence>
<proteinExistence type="predicted"/>
<keyword evidence="1" id="KW-1185">Reference proteome</keyword>
<organism evidence="1 2">
    <name type="scientific">Panagrolaimus davidi</name>
    <dbReference type="NCBI Taxonomy" id="227884"/>
    <lineage>
        <taxon>Eukaryota</taxon>
        <taxon>Metazoa</taxon>
        <taxon>Ecdysozoa</taxon>
        <taxon>Nematoda</taxon>
        <taxon>Chromadorea</taxon>
        <taxon>Rhabditida</taxon>
        <taxon>Tylenchina</taxon>
        <taxon>Panagrolaimomorpha</taxon>
        <taxon>Panagrolaimoidea</taxon>
        <taxon>Panagrolaimidae</taxon>
        <taxon>Panagrolaimus</taxon>
    </lineage>
</organism>